<accession>A0ABR1H8M0</accession>
<dbReference type="EMBL" id="JAZAVJ010000057">
    <property type="protein sequence ID" value="KAK7417459.1"/>
    <property type="molecule type" value="Genomic_DNA"/>
</dbReference>
<evidence type="ECO:0000313" key="1">
    <source>
        <dbReference type="EMBL" id="KAK7417459.1"/>
    </source>
</evidence>
<dbReference type="PANTHER" id="PTHR35186">
    <property type="entry name" value="ANK_REP_REGION DOMAIN-CONTAINING PROTEIN"/>
    <property type="match status" value="1"/>
</dbReference>
<comment type="caution">
    <text evidence="1">The sequence shown here is derived from an EMBL/GenBank/DDBJ whole genome shotgun (WGS) entry which is preliminary data.</text>
</comment>
<name>A0ABR1H8M0_9HYPO</name>
<gene>
    <name evidence="1" type="ORF">QQX98_004579</name>
</gene>
<dbReference type="PANTHER" id="PTHR35186:SF4">
    <property type="entry name" value="PRION-INHIBITION AND PROPAGATION HELO DOMAIN-CONTAINING PROTEIN"/>
    <property type="match status" value="1"/>
</dbReference>
<dbReference type="Proteomes" id="UP001498476">
    <property type="component" value="Unassembled WGS sequence"/>
</dbReference>
<evidence type="ECO:0000313" key="2">
    <source>
        <dbReference type="Proteomes" id="UP001498476"/>
    </source>
</evidence>
<sequence length="129" mass="14911">MSGFEIAGLALGAFPLLLGSAKKARGFFEGTKMWWRFETEFDDFVSAVEREYIAFSQIIEILLAPLDISDADQERLLNDPDTTLWHQPDIQAELRRRIQSRYHEWFMTQLNDIINAVTELHGLLPIDKV</sequence>
<organism evidence="1 2">
    <name type="scientific">Neonectria punicea</name>
    <dbReference type="NCBI Taxonomy" id="979145"/>
    <lineage>
        <taxon>Eukaryota</taxon>
        <taxon>Fungi</taxon>
        <taxon>Dikarya</taxon>
        <taxon>Ascomycota</taxon>
        <taxon>Pezizomycotina</taxon>
        <taxon>Sordariomycetes</taxon>
        <taxon>Hypocreomycetidae</taxon>
        <taxon>Hypocreales</taxon>
        <taxon>Nectriaceae</taxon>
        <taxon>Neonectria</taxon>
    </lineage>
</organism>
<keyword evidence="2" id="KW-1185">Reference proteome</keyword>
<proteinExistence type="predicted"/>
<reference evidence="1 2" key="1">
    <citation type="journal article" date="2025" name="Microbiol. Resour. Announc.">
        <title>Draft genome sequences for Neonectria magnoliae and Neonectria punicea, canker pathogens of Liriodendron tulipifera and Acer saccharum in West Virginia.</title>
        <authorList>
            <person name="Petronek H.M."/>
            <person name="Kasson M.T."/>
            <person name="Metheny A.M."/>
            <person name="Stauder C.M."/>
            <person name="Lovett B."/>
            <person name="Lynch S.C."/>
            <person name="Garnas J.R."/>
            <person name="Kasson L.R."/>
            <person name="Stajich J.E."/>
        </authorList>
    </citation>
    <scope>NUCLEOTIDE SEQUENCE [LARGE SCALE GENOMIC DNA]</scope>
    <source>
        <strain evidence="1 2">NRRL 64653</strain>
    </source>
</reference>
<protein>
    <submittedName>
        <fullName evidence="1">Uncharacterized protein</fullName>
    </submittedName>
</protein>